<sequence>MVDTTERALEYPAELLNIICCHVYYSTFAPEQPTLDPLFTFDNNTTPSALTPPIGAPCSFPSALPPAHWSEPTTRRTLKNLCLVNHDWYQAAKPWLWRNLEVRLPRGWLTLVEEVAWEFDEETVDQVMENTVKAATQSALLTRRLDNTSDEDATKSLRESILESLATPMPDESIPFDLLSPFPSREPSPRRFRHKSQSPARWELMRSISDAIQRVMRKQDPNVYVPTTQDTRPGRFVRHLDFNHFRTIGMRRSVEEGVNSRFVTGERVEAVLKETPNLVTFGATEYMDGALTYPVLSELFLRGAPSRGRGRNSRGRSMVDTCDFEEEARERRRQCLDLEAIDLTGCVSAVFVTALTEFVNVHIIKPDGDDDTRRSRVEEPLSFPGLQRLGLRGVKSILPNILRPFVLSFPSLTHLDLSATRVTPELLFDLGQSQTVRLKSLALARCVRLTSESIRDLLVDSAVTSKITELNLFGDHTFSSPITEEDLEIIVTKAPCFTSGQLVYLDLSSSPVTEDILVHAPSQSSLRSLGLSFIPDLGIESIAKFVETKAKNVEVLTLLGTSPELSCGLRAGDALPLATATSTRQSCIALHTHLIQPLCCPPFSLSLTAPKPVRTHLRVVELATCVLAGLGGGGNGWKTIRSKGGRGWYVDTACGWVHKDGASVLQRGLAPEHPLRQEYERLADANGNVGSGVGWHARKMEILRGNGMLGREDGLYGAVSFAYLG</sequence>
<dbReference type="STRING" id="1314674.A0A0D7BRX8"/>
<proteinExistence type="predicted"/>
<evidence type="ECO:0008006" key="3">
    <source>
        <dbReference type="Google" id="ProtNLM"/>
    </source>
</evidence>
<gene>
    <name evidence="1" type="ORF">CYLTODRAFT_417942</name>
</gene>
<dbReference type="EMBL" id="KN880444">
    <property type="protein sequence ID" value="KIY72361.1"/>
    <property type="molecule type" value="Genomic_DNA"/>
</dbReference>
<dbReference type="Gene3D" id="3.80.10.10">
    <property type="entry name" value="Ribonuclease Inhibitor"/>
    <property type="match status" value="1"/>
</dbReference>
<keyword evidence="2" id="KW-1185">Reference proteome</keyword>
<evidence type="ECO:0000313" key="2">
    <source>
        <dbReference type="Proteomes" id="UP000054007"/>
    </source>
</evidence>
<dbReference type="AlphaFoldDB" id="A0A0D7BRX8"/>
<name>A0A0D7BRX8_9AGAR</name>
<evidence type="ECO:0000313" key="1">
    <source>
        <dbReference type="EMBL" id="KIY72361.1"/>
    </source>
</evidence>
<dbReference type="SUPFAM" id="SSF52047">
    <property type="entry name" value="RNI-like"/>
    <property type="match status" value="1"/>
</dbReference>
<reference evidence="1 2" key="1">
    <citation type="journal article" date="2015" name="Fungal Genet. Biol.">
        <title>Evolution of novel wood decay mechanisms in Agaricales revealed by the genome sequences of Fistulina hepatica and Cylindrobasidium torrendii.</title>
        <authorList>
            <person name="Floudas D."/>
            <person name="Held B.W."/>
            <person name="Riley R."/>
            <person name="Nagy L.G."/>
            <person name="Koehler G."/>
            <person name="Ransdell A.S."/>
            <person name="Younus H."/>
            <person name="Chow J."/>
            <person name="Chiniquy J."/>
            <person name="Lipzen A."/>
            <person name="Tritt A."/>
            <person name="Sun H."/>
            <person name="Haridas S."/>
            <person name="LaButti K."/>
            <person name="Ohm R.A."/>
            <person name="Kues U."/>
            <person name="Blanchette R.A."/>
            <person name="Grigoriev I.V."/>
            <person name="Minto R.E."/>
            <person name="Hibbett D.S."/>
        </authorList>
    </citation>
    <scope>NUCLEOTIDE SEQUENCE [LARGE SCALE GENOMIC DNA]</scope>
    <source>
        <strain evidence="1 2">FP15055 ss-10</strain>
    </source>
</reference>
<protein>
    <recommendedName>
        <fullName evidence="3">F-box domain-containing protein</fullName>
    </recommendedName>
</protein>
<accession>A0A0D7BRX8</accession>
<dbReference type="Proteomes" id="UP000054007">
    <property type="component" value="Unassembled WGS sequence"/>
</dbReference>
<organism evidence="1 2">
    <name type="scientific">Cylindrobasidium torrendii FP15055 ss-10</name>
    <dbReference type="NCBI Taxonomy" id="1314674"/>
    <lineage>
        <taxon>Eukaryota</taxon>
        <taxon>Fungi</taxon>
        <taxon>Dikarya</taxon>
        <taxon>Basidiomycota</taxon>
        <taxon>Agaricomycotina</taxon>
        <taxon>Agaricomycetes</taxon>
        <taxon>Agaricomycetidae</taxon>
        <taxon>Agaricales</taxon>
        <taxon>Marasmiineae</taxon>
        <taxon>Physalacriaceae</taxon>
        <taxon>Cylindrobasidium</taxon>
    </lineage>
</organism>
<dbReference type="OrthoDB" id="9994419at2759"/>
<dbReference type="InterPro" id="IPR032675">
    <property type="entry name" value="LRR_dom_sf"/>
</dbReference>